<dbReference type="GO" id="GO:0016757">
    <property type="term" value="F:glycosyltransferase activity"/>
    <property type="evidence" value="ECO:0007669"/>
    <property type="project" value="TreeGrafter"/>
</dbReference>
<dbReference type="Gene3D" id="3.40.50.2000">
    <property type="entry name" value="Glycogen Phosphorylase B"/>
    <property type="match status" value="2"/>
</dbReference>
<evidence type="ECO:0000313" key="2">
    <source>
        <dbReference type="EMBL" id="TKD51122.1"/>
    </source>
</evidence>
<comment type="caution">
    <text evidence="2">The sequence shown here is derived from an EMBL/GenBank/DDBJ whole genome shotgun (WGS) entry which is preliminary data.</text>
</comment>
<organism evidence="2 3">
    <name type="scientific">Sphingomonas baiyangensis</name>
    <dbReference type="NCBI Taxonomy" id="2572576"/>
    <lineage>
        <taxon>Bacteria</taxon>
        <taxon>Pseudomonadati</taxon>
        <taxon>Pseudomonadota</taxon>
        <taxon>Alphaproteobacteria</taxon>
        <taxon>Sphingomonadales</taxon>
        <taxon>Sphingomonadaceae</taxon>
        <taxon>Sphingomonas</taxon>
    </lineage>
</organism>
<name>A0A4U1L383_9SPHN</name>
<reference evidence="2 3" key="1">
    <citation type="submission" date="2019-04" db="EMBL/GenBank/DDBJ databases">
        <authorList>
            <person name="Yang Y."/>
            <person name="Wei D."/>
        </authorList>
    </citation>
    <scope>NUCLEOTIDE SEQUENCE [LARGE SCALE GENOMIC DNA]</scope>
    <source>
        <strain evidence="2 3">L-1-4w-11</strain>
    </source>
</reference>
<dbReference type="PANTHER" id="PTHR45947:SF3">
    <property type="entry name" value="SULFOQUINOVOSYL TRANSFERASE SQD2"/>
    <property type="match status" value="1"/>
</dbReference>
<dbReference type="InterPro" id="IPR050194">
    <property type="entry name" value="Glycosyltransferase_grp1"/>
</dbReference>
<dbReference type="CDD" id="cd03814">
    <property type="entry name" value="GT4-like"/>
    <property type="match status" value="1"/>
</dbReference>
<dbReference type="AlphaFoldDB" id="A0A4U1L383"/>
<feature type="domain" description="Glycosyltransferase subfamily 4-like N-terminal" evidence="1">
    <location>
        <begin position="20"/>
        <end position="187"/>
    </location>
</feature>
<dbReference type="Pfam" id="PF13692">
    <property type="entry name" value="Glyco_trans_1_4"/>
    <property type="match status" value="1"/>
</dbReference>
<dbReference type="RefSeq" id="WP_136943071.1">
    <property type="nucleotide sequence ID" value="NZ_SWKR01000002.1"/>
</dbReference>
<protein>
    <submittedName>
        <fullName evidence="2">Glycosyltransferase family 1 protein</fullName>
    </submittedName>
</protein>
<evidence type="ECO:0000313" key="3">
    <source>
        <dbReference type="Proteomes" id="UP000309138"/>
    </source>
</evidence>
<dbReference type="OrthoDB" id="5490290at2"/>
<sequence length="389" mass="42292">MKPSDLRVALFSGNYNYVRDGANQALNLLARHLLNAGVTLRVYSPTVAEPAFPATGDLVDVPALALPGGRGEYRLGLGLPARVRADLAAFAPNLVHVSAPEITGHRAVSWARRHNIPALASLHTRFETYPRYYGIGFLEPLAVKLSTRFYNRFDKVMVPGEGMADLLREWGVTTPIGIWSRGVDHARFSPERRDDAWRRSLGIADDEVAVSFLGRLVLEKGLDIFAEVAAELRRRGVRYRILVIGEGPARQWFADRVPGAVFAGFQSGDDLGRAVASMDIFFNPSVTETFGNVTLEAMAAGVPVVAARATGAVGLVDDGVTGRLVPPRDVAAYADAIEQYCNDHEARRAAGAAGHAKAAGYRWDRINQVMLEAYLELVGKRPQSQNSSS</sequence>
<dbReference type="PANTHER" id="PTHR45947">
    <property type="entry name" value="SULFOQUINOVOSYL TRANSFERASE SQD2"/>
    <property type="match status" value="1"/>
</dbReference>
<dbReference type="EMBL" id="SWKR01000002">
    <property type="protein sequence ID" value="TKD51122.1"/>
    <property type="molecule type" value="Genomic_DNA"/>
</dbReference>
<proteinExistence type="predicted"/>
<dbReference type="Proteomes" id="UP000309138">
    <property type="component" value="Unassembled WGS sequence"/>
</dbReference>
<dbReference type="SUPFAM" id="SSF53756">
    <property type="entry name" value="UDP-Glycosyltransferase/glycogen phosphorylase"/>
    <property type="match status" value="1"/>
</dbReference>
<keyword evidence="2" id="KW-0808">Transferase</keyword>
<dbReference type="Pfam" id="PF13439">
    <property type="entry name" value="Glyco_transf_4"/>
    <property type="match status" value="1"/>
</dbReference>
<keyword evidence="3" id="KW-1185">Reference proteome</keyword>
<dbReference type="InterPro" id="IPR028098">
    <property type="entry name" value="Glyco_trans_4-like_N"/>
</dbReference>
<evidence type="ECO:0000259" key="1">
    <source>
        <dbReference type="Pfam" id="PF13439"/>
    </source>
</evidence>
<accession>A0A4U1L383</accession>
<gene>
    <name evidence="2" type="ORF">FBR43_10400</name>
</gene>